<sequence length="587" mass="63010">MEILLPVRHAVDFCFPALLFHFSVFFYDSMAYSTENEAMKTAQTPLTEATAATDTLEHEQEQELPPKREYPSGIKLGIVVFSLCLSLFLCGLDQTIITTAVPIITNEFKAIEDVGWYTTAYLLTTSTFQIAYGKLYTTFSIKTVLLAALAIFELGSIICAAAPNSNTLIAGRAIAGLGAAGIFPGSTLVLVHSAPMERRPALLGITTGMFGIASLCGPFIGGAFADGTTWRWCFIINIPLGVVTAVILTLFVTTPVDPAYAKWSFKDKLGFARVPEILILVTALICLVLGLQWGGAVYPWSNGRIIALLSVFAVLTVAFTAIQVFLPNSRTVPTTIIQNRNIWFAAIFAMCSSGAMFIAVTYLPIYFQAIKNASALSSGIMVMPLILGFLIMSIISGMLTNITGYYNPSFFLCTVLASIGAGLTSTFGVNTPQSQWIGYQALLGFGIGFGLQQPIVCAQHVLSEPDVPFGVALINMMQMLGGAIFVAVAQNIFLNHLAEGVGNALPGYDTNGVLKGGLTDFKNLFTESQIPKVIPVYAQVLNRVFWIAAGLCAATLIGAVGVQWRSMKAKEKHEQGQDSVEGAAAEK</sequence>
<feature type="transmembrane region" description="Helical" evidence="6">
    <location>
        <begin position="469"/>
        <end position="493"/>
    </location>
</feature>
<keyword evidence="2" id="KW-0813">Transport</keyword>
<dbReference type="InterPro" id="IPR011701">
    <property type="entry name" value="MFS"/>
</dbReference>
<evidence type="ECO:0000313" key="8">
    <source>
        <dbReference type="EMBL" id="PQK17491.1"/>
    </source>
</evidence>
<evidence type="ECO:0000256" key="5">
    <source>
        <dbReference type="ARBA" id="ARBA00023136"/>
    </source>
</evidence>
<feature type="transmembrane region" description="Helical" evidence="6">
    <location>
        <begin position="342"/>
        <end position="367"/>
    </location>
</feature>
<keyword evidence="3 6" id="KW-0812">Transmembrane</keyword>
<proteinExistence type="predicted"/>
<feature type="transmembrane region" description="Helical" evidence="6">
    <location>
        <begin position="202"/>
        <end position="223"/>
    </location>
</feature>
<evidence type="ECO:0000313" key="9">
    <source>
        <dbReference type="Proteomes" id="UP000237441"/>
    </source>
</evidence>
<dbReference type="Gene3D" id="1.20.1250.20">
    <property type="entry name" value="MFS general substrate transporter like domains"/>
    <property type="match status" value="2"/>
</dbReference>
<feature type="transmembrane region" description="Helical" evidence="6">
    <location>
        <begin position="410"/>
        <end position="430"/>
    </location>
</feature>
<dbReference type="FunFam" id="1.20.1250.20:FF:000196">
    <property type="entry name" value="MFS toxin efflux pump (AflT)"/>
    <property type="match status" value="1"/>
</dbReference>
<feature type="transmembrane region" description="Helical" evidence="6">
    <location>
        <begin position="379"/>
        <end position="398"/>
    </location>
</feature>
<dbReference type="AlphaFoldDB" id="A0A2S7YMS9"/>
<dbReference type="InterPro" id="IPR036259">
    <property type="entry name" value="MFS_trans_sf"/>
</dbReference>
<feature type="transmembrane region" description="Helical" evidence="6">
    <location>
        <begin position="114"/>
        <end position="132"/>
    </location>
</feature>
<organism evidence="8 9">
    <name type="scientific">Beauveria bassiana</name>
    <name type="common">White muscardine disease fungus</name>
    <name type="synonym">Tritirachium shiotae</name>
    <dbReference type="NCBI Taxonomy" id="176275"/>
    <lineage>
        <taxon>Eukaryota</taxon>
        <taxon>Fungi</taxon>
        <taxon>Dikarya</taxon>
        <taxon>Ascomycota</taxon>
        <taxon>Pezizomycotina</taxon>
        <taxon>Sordariomycetes</taxon>
        <taxon>Hypocreomycetidae</taxon>
        <taxon>Hypocreales</taxon>
        <taxon>Cordycipitaceae</taxon>
        <taxon>Beauveria</taxon>
    </lineage>
</organism>
<dbReference type="PANTHER" id="PTHR23501">
    <property type="entry name" value="MAJOR FACILITATOR SUPERFAMILY"/>
    <property type="match status" value="1"/>
</dbReference>
<comment type="subcellular location">
    <subcellularLocation>
        <location evidence="1">Membrane</location>
        <topology evidence="1">Multi-pass membrane protein</topology>
    </subcellularLocation>
</comment>
<feature type="transmembrane region" description="Helical" evidence="6">
    <location>
        <begin position="436"/>
        <end position="457"/>
    </location>
</feature>
<accession>A0A2S7YMS9</accession>
<feature type="transmembrane region" description="Helical" evidence="6">
    <location>
        <begin position="544"/>
        <end position="562"/>
    </location>
</feature>
<feature type="transmembrane region" description="Helical" evidence="6">
    <location>
        <begin position="169"/>
        <end position="190"/>
    </location>
</feature>
<keyword evidence="4 6" id="KW-1133">Transmembrane helix</keyword>
<feature type="transmembrane region" description="Helical" evidence="6">
    <location>
        <begin position="144"/>
        <end position="163"/>
    </location>
</feature>
<feature type="transmembrane region" description="Helical" evidence="6">
    <location>
        <begin position="305"/>
        <end position="326"/>
    </location>
</feature>
<keyword evidence="5 6" id="KW-0472">Membrane</keyword>
<evidence type="ECO:0000259" key="7">
    <source>
        <dbReference type="PROSITE" id="PS50850"/>
    </source>
</evidence>
<evidence type="ECO:0000256" key="2">
    <source>
        <dbReference type="ARBA" id="ARBA00022448"/>
    </source>
</evidence>
<protein>
    <recommendedName>
        <fullName evidence="7">Major facilitator superfamily (MFS) profile domain-containing protein</fullName>
    </recommendedName>
</protein>
<dbReference type="InterPro" id="IPR020846">
    <property type="entry name" value="MFS_dom"/>
</dbReference>
<dbReference type="Pfam" id="PF07690">
    <property type="entry name" value="MFS_1"/>
    <property type="match status" value="1"/>
</dbReference>
<feature type="transmembrane region" description="Helical" evidence="6">
    <location>
        <begin position="229"/>
        <end position="253"/>
    </location>
</feature>
<dbReference type="EMBL" id="JRHA01000008">
    <property type="protein sequence ID" value="PQK17491.1"/>
    <property type="molecule type" value="Genomic_DNA"/>
</dbReference>
<evidence type="ECO:0000256" key="6">
    <source>
        <dbReference type="SAM" id="Phobius"/>
    </source>
</evidence>
<dbReference type="CDD" id="cd17502">
    <property type="entry name" value="MFS_Azr1_MDR_like"/>
    <property type="match status" value="1"/>
</dbReference>
<dbReference type="GO" id="GO:0022857">
    <property type="term" value="F:transmembrane transporter activity"/>
    <property type="evidence" value="ECO:0007669"/>
    <property type="project" value="InterPro"/>
</dbReference>
<dbReference type="GO" id="GO:0005886">
    <property type="term" value="C:plasma membrane"/>
    <property type="evidence" value="ECO:0007669"/>
    <property type="project" value="TreeGrafter"/>
</dbReference>
<dbReference type="OrthoDB" id="10021397at2759"/>
<dbReference type="PROSITE" id="PS50850">
    <property type="entry name" value="MFS"/>
    <property type="match status" value="1"/>
</dbReference>
<reference evidence="8 9" key="1">
    <citation type="submission" date="2016-07" db="EMBL/GenBank/DDBJ databases">
        <title>Comparative genomics of the entomopathogenic fungus Beauveria bassiana.</title>
        <authorList>
            <person name="Valero Jimenez C.A."/>
            <person name="Zwaan B.J."/>
            <person name="Van Kan J.A."/>
            <person name="Takken W."/>
            <person name="Debets A.J."/>
            <person name="Schoustra S.E."/>
            <person name="Koenraadt C.J."/>
        </authorList>
    </citation>
    <scope>NUCLEOTIDE SEQUENCE [LARGE SCALE GENOMIC DNA]</scope>
    <source>
        <strain evidence="8 9">ARSEF 8028</strain>
    </source>
</reference>
<evidence type="ECO:0000256" key="3">
    <source>
        <dbReference type="ARBA" id="ARBA00022692"/>
    </source>
</evidence>
<evidence type="ECO:0000256" key="4">
    <source>
        <dbReference type="ARBA" id="ARBA00022989"/>
    </source>
</evidence>
<feature type="transmembrane region" description="Helical" evidence="6">
    <location>
        <begin position="274"/>
        <end position="293"/>
    </location>
</feature>
<evidence type="ECO:0000256" key="1">
    <source>
        <dbReference type="ARBA" id="ARBA00004141"/>
    </source>
</evidence>
<feature type="domain" description="Major facilitator superfamily (MFS) profile" evidence="7">
    <location>
        <begin position="79"/>
        <end position="567"/>
    </location>
</feature>
<feature type="transmembrane region" description="Helical" evidence="6">
    <location>
        <begin position="76"/>
        <end position="102"/>
    </location>
</feature>
<dbReference type="PANTHER" id="PTHR23501:SF199">
    <property type="entry name" value="MFS EFFLUX TRANSPORTER INPD-RELATED"/>
    <property type="match status" value="1"/>
</dbReference>
<name>A0A2S7YMS9_BEABA</name>
<dbReference type="SUPFAM" id="SSF103473">
    <property type="entry name" value="MFS general substrate transporter"/>
    <property type="match status" value="1"/>
</dbReference>
<comment type="caution">
    <text evidence="8">The sequence shown here is derived from an EMBL/GenBank/DDBJ whole genome shotgun (WGS) entry which is preliminary data.</text>
</comment>
<dbReference type="Proteomes" id="UP000237441">
    <property type="component" value="Unassembled WGS sequence"/>
</dbReference>
<gene>
    <name evidence="8" type="ORF">BB8028_0008g00030</name>
</gene>